<dbReference type="PANTHER" id="PTHR35020:SF2">
    <property type="entry name" value="N-ACETYLGLUCOSAMINE-INDUCED PROTEIN 1"/>
    <property type="match status" value="1"/>
</dbReference>
<dbReference type="InterPro" id="IPR022036">
    <property type="entry name" value="DUF3605"/>
</dbReference>
<name>A0ABR1P7K8_DIAER</name>
<feature type="domain" description="NmrA-like" evidence="3">
    <location>
        <begin position="2"/>
        <end position="246"/>
    </location>
</feature>
<comment type="caution">
    <text evidence="4">The sequence shown here is derived from an EMBL/GenBank/DDBJ whole genome shotgun (WGS) entry which is preliminary data.</text>
</comment>
<keyword evidence="1" id="KW-0521">NADP</keyword>
<sequence>MKVFIIGASGETGRSIVKGLLESTTQFEITAVTREASLNSKKNDELRKQGVQVVAADLKGPEDDLVNLLRGADVVISSITAPALLDQIPLADAAKKAGVGRFIPCTYATACPPVGVMKLRETKEKVLNHIKKIYLPYTLIDVGWWYEISPPRVPSGRFDYGLMAPFAYLIGDGSVPSALTSLQDIGRYVAKIIADPRTLNKMVFIYNELWTQQQIVEKVEELSGEKIERNYLSGEELQAQIAKFLGPDQAEPADVGLRMRLWGLEYQYSWGIRGDNTPESAKYLGYLLGKELYPDLEFTSFESYLKDLLEGKATKVYLLNMGDKVEDAPFPLTEVDKWVLSQTDEEFKYHDWEELREIIETNNLSVLKRKPSDLRRYMKWTAETKAAYGSMTNFLLQHRLPKSWGTIPFTPASEIPFKDTSDYSVLVNDWPYGLTPGITHFVVWTRTTIPTDPETGDVTAESRRLIVDFVKTYFSDKLGPGGDQRVMWFKNWVALQSVRALEHVHVLVKDVDPAVVAEWAQ</sequence>
<evidence type="ECO:0000313" key="5">
    <source>
        <dbReference type="Proteomes" id="UP001430848"/>
    </source>
</evidence>
<dbReference type="InterPro" id="IPR045312">
    <property type="entry name" value="PCBER-like"/>
</dbReference>
<organism evidence="4 5">
    <name type="scientific">Diaporthe eres</name>
    <name type="common">Phomopsis oblonga</name>
    <dbReference type="NCBI Taxonomy" id="83184"/>
    <lineage>
        <taxon>Eukaryota</taxon>
        <taxon>Fungi</taxon>
        <taxon>Dikarya</taxon>
        <taxon>Ascomycota</taxon>
        <taxon>Pezizomycotina</taxon>
        <taxon>Sordariomycetes</taxon>
        <taxon>Sordariomycetidae</taxon>
        <taxon>Diaporthales</taxon>
        <taxon>Diaporthaceae</taxon>
        <taxon>Diaporthe</taxon>
        <taxon>Diaporthe eres species complex</taxon>
    </lineage>
</organism>
<evidence type="ECO:0000313" key="4">
    <source>
        <dbReference type="EMBL" id="KAK7728407.1"/>
    </source>
</evidence>
<dbReference type="Gene3D" id="3.40.50.720">
    <property type="entry name" value="NAD(P)-binding Rossmann-like Domain"/>
    <property type="match status" value="1"/>
</dbReference>
<evidence type="ECO:0000256" key="1">
    <source>
        <dbReference type="ARBA" id="ARBA00022857"/>
    </source>
</evidence>
<evidence type="ECO:0000259" key="3">
    <source>
        <dbReference type="Pfam" id="PF05368"/>
    </source>
</evidence>
<protein>
    <recommendedName>
        <fullName evidence="3">NmrA-like domain-containing protein</fullName>
    </recommendedName>
</protein>
<dbReference type="Pfam" id="PF05368">
    <property type="entry name" value="NmrA"/>
    <property type="match status" value="1"/>
</dbReference>
<gene>
    <name evidence="4" type="ORF">SLS63_006636</name>
</gene>
<dbReference type="InterPro" id="IPR008030">
    <property type="entry name" value="NmrA-like"/>
</dbReference>
<dbReference type="PANTHER" id="PTHR35020">
    <property type="entry name" value="N-ACETYLGLUCOSAMINE-INDUCED PROTEIN 1"/>
    <property type="match status" value="1"/>
</dbReference>
<reference evidence="4 5" key="1">
    <citation type="submission" date="2024-02" db="EMBL/GenBank/DDBJ databases">
        <title>De novo assembly and annotation of 12 fungi associated with fruit tree decline syndrome in Ontario, Canada.</title>
        <authorList>
            <person name="Sulman M."/>
            <person name="Ellouze W."/>
            <person name="Ilyukhin E."/>
        </authorList>
    </citation>
    <scope>NUCLEOTIDE SEQUENCE [LARGE SCALE GENOMIC DNA]</scope>
    <source>
        <strain evidence="4 5">M169</strain>
    </source>
</reference>
<dbReference type="SUPFAM" id="SSF51735">
    <property type="entry name" value="NAD(P)-binding Rossmann-fold domains"/>
    <property type="match status" value="1"/>
</dbReference>
<dbReference type="EMBL" id="JAKNSF020000033">
    <property type="protein sequence ID" value="KAK7728407.1"/>
    <property type="molecule type" value="Genomic_DNA"/>
</dbReference>
<dbReference type="CDD" id="cd05259">
    <property type="entry name" value="PCBER_SDR_a"/>
    <property type="match status" value="1"/>
</dbReference>
<keyword evidence="2" id="KW-0560">Oxidoreductase</keyword>
<dbReference type="Pfam" id="PF12239">
    <property type="entry name" value="DUF3605"/>
    <property type="match status" value="1"/>
</dbReference>
<proteinExistence type="predicted"/>
<dbReference type="Gene3D" id="3.90.25.10">
    <property type="entry name" value="UDP-galactose 4-epimerase, domain 1"/>
    <property type="match status" value="1"/>
</dbReference>
<dbReference type="Proteomes" id="UP001430848">
    <property type="component" value="Unassembled WGS sequence"/>
</dbReference>
<accession>A0ABR1P7K8</accession>
<dbReference type="InterPro" id="IPR036291">
    <property type="entry name" value="NAD(P)-bd_dom_sf"/>
</dbReference>
<keyword evidence="5" id="KW-1185">Reference proteome</keyword>
<evidence type="ECO:0000256" key="2">
    <source>
        <dbReference type="ARBA" id="ARBA00023002"/>
    </source>
</evidence>